<evidence type="ECO:0000256" key="3">
    <source>
        <dbReference type="ARBA" id="ARBA00022833"/>
    </source>
</evidence>
<dbReference type="PROSITE" id="PS00478">
    <property type="entry name" value="LIM_DOMAIN_1"/>
    <property type="match status" value="1"/>
</dbReference>
<dbReference type="WBParaSite" id="HDID_0000241101-mRNA-1">
    <property type="protein sequence ID" value="HDID_0000241101-mRNA-1"/>
    <property type="gene ID" value="HDID_0000241101"/>
</dbReference>
<dbReference type="Proteomes" id="UP000274504">
    <property type="component" value="Unassembled WGS sequence"/>
</dbReference>
<dbReference type="STRING" id="6216.A0A0R3SCS6"/>
<reference evidence="8 9" key="2">
    <citation type="submission" date="2018-11" db="EMBL/GenBank/DDBJ databases">
        <authorList>
            <consortium name="Pathogen Informatics"/>
        </authorList>
    </citation>
    <scope>NUCLEOTIDE SEQUENCE [LARGE SCALE GENOMIC DNA]</scope>
</reference>
<feature type="compositionally biased region" description="Polar residues" evidence="6">
    <location>
        <begin position="234"/>
        <end position="244"/>
    </location>
</feature>
<dbReference type="EMBL" id="UYSG01000584">
    <property type="protein sequence ID" value="VDL19873.1"/>
    <property type="molecule type" value="Genomic_DNA"/>
</dbReference>
<dbReference type="InterPro" id="IPR001781">
    <property type="entry name" value="Znf_LIM"/>
</dbReference>
<keyword evidence="1 5" id="KW-0479">Metal-binding</keyword>
<feature type="compositionally biased region" description="Polar residues" evidence="6">
    <location>
        <begin position="201"/>
        <end position="211"/>
    </location>
</feature>
<dbReference type="PANTHER" id="PTHR45787:SF13">
    <property type="entry name" value="LD11652P"/>
    <property type="match status" value="1"/>
</dbReference>
<dbReference type="GO" id="GO:0046872">
    <property type="term" value="F:metal ion binding"/>
    <property type="evidence" value="ECO:0007669"/>
    <property type="project" value="UniProtKB-KW"/>
</dbReference>
<dbReference type="SMART" id="SM00132">
    <property type="entry name" value="LIM"/>
    <property type="match status" value="2"/>
</dbReference>
<feature type="domain" description="LIM zinc-binding" evidence="7">
    <location>
        <begin position="123"/>
        <end position="186"/>
    </location>
</feature>
<gene>
    <name evidence="8" type="ORF">HDID_LOCUS2412</name>
</gene>
<evidence type="ECO:0000256" key="5">
    <source>
        <dbReference type="PROSITE-ProRule" id="PRU00125"/>
    </source>
</evidence>
<evidence type="ECO:0000256" key="6">
    <source>
        <dbReference type="SAM" id="MobiDB-lite"/>
    </source>
</evidence>
<reference evidence="10" key="1">
    <citation type="submission" date="2017-02" db="UniProtKB">
        <authorList>
            <consortium name="WormBaseParasite"/>
        </authorList>
    </citation>
    <scope>IDENTIFICATION</scope>
</reference>
<keyword evidence="2" id="KW-0677">Repeat</keyword>
<feature type="compositionally biased region" description="Low complexity" evidence="6">
    <location>
        <begin position="186"/>
        <end position="200"/>
    </location>
</feature>
<feature type="region of interest" description="Disordered" evidence="6">
    <location>
        <begin position="232"/>
        <end position="259"/>
    </location>
</feature>
<protein>
    <submittedName>
        <fullName evidence="10">LIM zinc-binding domain-containing protein</fullName>
    </submittedName>
</protein>
<evidence type="ECO:0000313" key="10">
    <source>
        <dbReference type="WBParaSite" id="HDID_0000241101-mRNA-1"/>
    </source>
</evidence>
<dbReference type="InterPro" id="IPR050945">
    <property type="entry name" value="LMO_RBTN_TF"/>
</dbReference>
<accession>A0A0R3SCS6</accession>
<keyword evidence="4 5" id="KW-0440">LIM domain</keyword>
<evidence type="ECO:0000259" key="7">
    <source>
        <dbReference type="PROSITE" id="PS50023"/>
    </source>
</evidence>
<feature type="domain" description="LIM zinc-binding" evidence="7">
    <location>
        <begin position="59"/>
        <end position="121"/>
    </location>
</feature>
<dbReference type="Gene3D" id="2.10.110.10">
    <property type="entry name" value="Cysteine Rich Protein"/>
    <property type="match status" value="2"/>
</dbReference>
<evidence type="ECO:0000256" key="1">
    <source>
        <dbReference type="ARBA" id="ARBA00022723"/>
    </source>
</evidence>
<name>A0A0R3SCS6_HYMDI</name>
<evidence type="ECO:0000313" key="9">
    <source>
        <dbReference type="Proteomes" id="UP000274504"/>
    </source>
</evidence>
<dbReference type="PANTHER" id="PTHR45787">
    <property type="entry name" value="LD11652P"/>
    <property type="match status" value="1"/>
</dbReference>
<sequence>MSRDQTCRHSPSTNENCIPFQQLINRSDENAQQPMGVSENQINSSVSVTRAQEIPGNANICVGCGLLIFDRIIFSAMDQKWHNACLRCHCCGGRLAEMGTSLFNRGNMILCRQDYLRIFGAAGVCSACQTAIAPDEMVMRCNASTVYHLKCFTCAHCHSPLLPGDRYVLINGSPFCEQEFGRVLQSTPPQPLQQQSSGTGIQTPSMNSTEIPPTVMTPPIFAPGGIGSPVFCGNQENPANTGSGRVTPRQRVSPGIKNRGLDLRKSFNNGIEWY</sequence>
<feature type="region of interest" description="Disordered" evidence="6">
    <location>
        <begin position="186"/>
        <end position="219"/>
    </location>
</feature>
<proteinExistence type="predicted"/>
<dbReference type="SUPFAM" id="SSF57716">
    <property type="entry name" value="Glucocorticoid receptor-like (DNA-binding domain)"/>
    <property type="match status" value="4"/>
</dbReference>
<keyword evidence="3 5" id="KW-0862">Zinc</keyword>
<organism evidence="10">
    <name type="scientific">Hymenolepis diminuta</name>
    <name type="common">Rat tapeworm</name>
    <dbReference type="NCBI Taxonomy" id="6216"/>
    <lineage>
        <taxon>Eukaryota</taxon>
        <taxon>Metazoa</taxon>
        <taxon>Spiralia</taxon>
        <taxon>Lophotrochozoa</taxon>
        <taxon>Platyhelminthes</taxon>
        <taxon>Cestoda</taxon>
        <taxon>Eucestoda</taxon>
        <taxon>Cyclophyllidea</taxon>
        <taxon>Hymenolepididae</taxon>
        <taxon>Hymenolepis</taxon>
    </lineage>
</organism>
<evidence type="ECO:0000256" key="2">
    <source>
        <dbReference type="ARBA" id="ARBA00022737"/>
    </source>
</evidence>
<dbReference type="AlphaFoldDB" id="A0A0R3SCS6"/>
<evidence type="ECO:0000313" key="8">
    <source>
        <dbReference type="EMBL" id="VDL19873.1"/>
    </source>
</evidence>
<dbReference type="PROSITE" id="PS50023">
    <property type="entry name" value="LIM_DOMAIN_2"/>
    <property type="match status" value="2"/>
</dbReference>
<dbReference type="Pfam" id="PF00412">
    <property type="entry name" value="LIM"/>
    <property type="match status" value="2"/>
</dbReference>
<dbReference type="OrthoDB" id="6352355at2759"/>
<evidence type="ECO:0000256" key="4">
    <source>
        <dbReference type="ARBA" id="ARBA00023038"/>
    </source>
</evidence>